<feature type="non-terminal residue" evidence="1">
    <location>
        <position position="268"/>
    </location>
</feature>
<dbReference type="Pfam" id="PF13589">
    <property type="entry name" value="HATPase_c_3"/>
    <property type="match status" value="1"/>
</dbReference>
<dbReference type="AlphaFoldDB" id="A0A0F8Z6J5"/>
<dbReference type="Gene3D" id="3.30.565.10">
    <property type="entry name" value="Histidine kinase-like ATPase, C-terminal domain"/>
    <property type="match status" value="1"/>
</dbReference>
<sequence>MKTQVVEFDIDKKNLLRDVISKQTGSLGKAIKELFQNSFDAGATEIKVKINENSLVFTDNGCGMNADEIYKYFRVFGATQKRGDDKKTGTFGMGRGQIFNFGITLWETQNHKMVVDIRDSLDYNFEETETHIKGTTISITFYKPIYSWHVSDAIYHIKEDVLPPKGVKIYLNKELYEPTIEKYEDFSNDKYLVFTSSEHRSRIYNGGLAVKFIKHTNYKYSIQPYEKLELNFARNELIENTESTKELNYFIYSMEELMASKKNRFNLD</sequence>
<dbReference type="EMBL" id="LAZR01049568">
    <property type="protein sequence ID" value="KKK89353.1"/>
    <property type="molecule type" value="Genomic_DNA"/>
</dbReference>
<organism evidence="1">
    <name type="scientific">marine sediment metagenome</name>
    <dbReference type="NCBI Taxonomy" id="412755"/>
    <lineage>
        <taxon>unclassified sequences</taxon>
        <taxon>metagenomes</taxon>
        <taxon>ecological metagenomes</taxon>
    </lineage>
</organism>
<proteinExistence type="predicted"/>
<evidence type="ECO:0000313" key="1">
    <source>
        <dbReference type="EMBL" id="KKK89353.1"/>
    </source>
</evidence>
<comment type="caution">
    <text evidence="1">The sequence shown here is derived from an EMBL/GenBank/DDBJ whole genome shotgun (WGS) entry which is preliminary data.</text>
</comment>
<accession>A0A0F8Z6J5</accession>
<evidence type="ECO:0008006" key="2">
    <source>
        <dbReference type="Google" id="ProtNLM"/>
    </source>
</evidence>
<gene>
    <name evidence="1" type="ORF">LCGC14_2733940</name>
</gene>
<protein>
    <recommendedName>
        <fullName evidence="2">Histidine kinase/HSP90-like ATPase domain-containing protein</fullName>
    </recommendedName>
</protein>
<dbReference type="SUPFAM" id="SSF55874">
    <property type="entry name" value="ATPase domain of HSP90 chaperone/DNA topoisomerase II/histidine kinase"/>
    <property type="match status" value="1"/>
</dbReference>
<reference evidence="1" key="1">
    <citation type="journal article" date="2015" name="Nature">
        <title>Complex archaea that bridge the gap between prokaryotes and eukaryotes.</title>
        <authorList>
            <person name="Spang A."/>
            <person name="Saw J.H."/>
            <person name="Jorgensen S.L."/>
            <person name="Zaremba-Niedzwiedzka K."/>
            <person name="Martijn J."/>
            <person name="Lind A.E."/>
            <person name="van Eijk R."/>
            <person name="Schleper C."/>
            <person name="Guy L."/>
            <person name="Ettema T.J."/>
        </authorList>
    </citation>
    <scope>NUCLEOTIDE SEQUENCE</scope>
</reference>
<dbReference type="InterPro" id="IPR036890">
    <property type="entry name" value="HATPase_C_sf"/>
</dbReference>
<name>A0A0F8Z6J5_9ZZZZ</name>